<reference evidence="2" key="1">
    <citation type="submission" date="2023-06" db="EMBL/GenBank/DDBJ databases">
        <authorList>
            <consortium name="Lawrence Berkeley National Laboratory"/>
            <person name="Ahrendt S."/>
            <person name="Sahu N."/>
            <person name="Indic B."/>
            <person name="Wong-Bajracharya J."/>
            <person name="Merenyi Z."/>
            <person name="Ke H.-M."/>
            <person name="Monk M."/>
            <person name="Kocsube S."/>
            <person name="Drula E."/>
            <person name="Lipzen A."/>
            <person name="Balint B."/>
            <person name="Henrissat B."/>
            <person name="Andreopoulos B."/>
            <person name="Martin F.M."/>
            <person name="Harder C.B."/>
            <person name="Rigling D."/>
            <person name="Ford K.L."/>
            <person name="Foster G.D."/>
            <person name="Pangilinan J."/>
            <person name="Papanicolaou A."/>
            <person name="Barry K."/>
            <person name="LaButti K."/>
            <person name="Viragh M."/>
            <person name="Koriabine M."/>
            <person name="Yan M."/>
            <person name="Riley R."/>
            <person name="Champramary S."/>
            <person name="Plett K.L."/>
            <person name="Tsai I.J."/>
            <person name="Slot J."/>
            <person name="Sipos G."/>
            <person name="Plett J."/>
            <person name="Nagy L.G."/>
            <person name="Grigoriev I.V."/>
        </authorList>
    </citation>
    <scope>NUCLEOTIDE SEQUENCE</scope>
    <source>
        <strain evidence="2">CCBAS 213</strain>
    </source>
</reference>
<name>A0AA39MQ44_ARMTA</name>
<feature type="region of interest" description="Disordered" evidence="1">
    <location>
        <begin position="558"/>
        <end position="578"/>
    </location>
</feature>
<sequence>MLGDCMELTQLDGSTRWIPKNIPNIDRTIEPLLRLEVLFPHLRRKFPAGFFGEHDLDFSTKDISDNLSLTLSSMEDTHIRKPMHLASRNEVAMNALADLSFHHPCVWQSLILGENATVFHKLFERHDNPNFTLEMCANLVACLYMSETDVSTSYSCTFADVAAKDFPDHCINTLLSFFAEFDSYKDAMDHRPRLLLAIIQFFVLDSENSPPASLFGTLGQSPGDYSTFISKYRLLEVVLQAVKRDLHDPDNSPSPFLHDGPCKVIVSFITSNLFTGDFGIHPSGIRFEVTRLIWTCYDHALSCMISVLNREPALGISVPLAEWDTKAFFSSIIGIVLQDFNSDDLDRFPSGYQLHYGQGYASPFRAVDFLLGQGFSGGIADAYDAFLEQGVLMHITQKRQLQLWLIEGLQRYITGISEATKKTGKYRDIQSESFLQRHIDNLHQSIVIHGICASIARNRIQSRSILSSLASIAPNHQNWPEIIDTLNPETYDRTPSESDGLKDEICYKKELKETVCILAKCLEAERDGKSGVNWPSKTLSYNNWWRKFHHVCGSQKGKKGLGDFDEDMQPEDKDFERQ</sequence>
<evidence type="ECO:0000256" key="1">
    <source>
        <dbReference type="SAM" id="MobiDB-lite"/>
    </source>
</evidence>
<comment type="caution">
    <text evidence="2">The sequence shown here is derived from an EMBL/GenBank/DDBJ whole genome shotgun (WGS) entry which is preliminary data.</text>
</comment>
<accession>A0AA39MQ44</accession>
<dbReference type="Proteomes" id="UP001175211">
    <property type="component" value="Unassembled WGS sequence"/>
</dbReference>
<evidence type="ECO:0000313" key="2">
    <source>
        <dbReference type="EMBL" id="KAK0442517.1"/>
    </source>
</evidence>
<protein>
    <submittedName>
        <fullName evidence="2">Uncharacterized protein</fullName>
    </submittedName>
</protein>
<dbReference type="GeneID" id="85358109"/>
<dbReference type="EMBL" id="JAUEPS010000064">
    <property type="protein sequence ID" value="KAK0442517.1"/>
    <property type="molecule type" value="Genomic_DNA"/>
</dbReference>
<evidence type="ECO:0000313" key="3">
    <source>
        <dbReference type="Proteomes" id="UP001175211"/>
    </source>
</evidence>
<gene>
    <name evidence="2" type="ORF">EV420DRAFT_1578408</name>
</gene>
<organism evidence="2 3">
    <name type="scientific">Armillaria tabescens</name>
    <name type="common">Ringless honey mushroom</name>
    <name type="synonym">Agaricus tabescens</name>
    <dbReference type="NCBI Taxonomy" id="1929756"/>
    <lineage>
        <taxon>Eukaryota</taxon>
        <taxon>Fungi</taxon>
        <taxon>Dikarya</taxon>
        <taxon>Basidiomycota</taxon>
        <taxon>Agaricomycotina</taxon>
        <taxon>Agaricomycetes</taxon>
        <taxon>Agaricomycetidae</taxon>
        <taxon>Agaricales</taxon>
        <taxon>Marasmiineae</taxon>
        <taxon>Physalacriaceae</taxon>
        <taxon>Desarmillaria</taxon>
    </lineage>
</organism>
<dbReference type="RefSeq" id="XP_060324335.1">
    <property type="nucleotide sequence ID" value="XM_060474561.1"/>
</dbReference>
<dbReference type="AlphaFoldDB" id="A0AA39MQ44"/>
<proteinExistence type="predicted"/>
<keyword evidence="3" id="KW-1185">Reference proteome</keyword>